<dbReference type="AlphaFoldDB" id="A0A6G0VNH2"/>
<feature type="domain" description="MULE transposase" evidence="1">
    <location>
        <begin position="173"/>
        <end position="267"/>
    </location>
</feature>
<organism evidence="2 3">
    <name type="scientific">Aphis craccivora</name>
    <name type="common">Cowpea aphid</name>
    <dbReference type="NCBI Taxonomy" id="307492"/>
    <lineage>
        <taxon>Eukaryota</taxon>
        <taxon>Metazoa</taxon>
        <taxon>Ecdysozoa</taxon>
        <taxon>Arthropoda</taxon>
        <taxon>Hexapoda</taxon>
        <taxon>Insecta</taxon>
        <taxon>Pterygota</taxon>
        <taxon>Neoptera</taxon>
        <taxon>Paraneoptera</taxon>
        <taxon>Hemiptera</taxon>
        <taxon>Sternorrhyncha</taxon>
        <taxon>Aphidomorpha</taxon>
        <taxon>Aphidoidea</taxon>
        <taxon>Aphididae</taxon>
        <taxon>Aphidini</taxon>
        <taxon>Aphis</taxon>
        <taxon>Aphis</taxon>
    </lineage>
</organism>
<dbReference type="Pfam" id="PF10551">
    <property type="entry name" value="MULE"/>
    <property type="match status" value="1"/>
</dbReference>
<feature type="non-terminal residue" evidence="2">
    <location>
        <position position="272"/>
    </location>
</feature>
<protein>
    <submittedName>
        <fullName evidence="2">MULE domain-containing protein</fullName>
    </submittedName>
</protein>
<evidence type="ECO:0000313" key="2">
    <source>
        <dbReference type="EMBL" id="KAF0702153.1"/>
    </source>
</evidence>
<evidence type="ECO:0000259" key="1">
    <source>
        <dbReference type="Pfam" id="PF10551"/>
    </source>
</evidence>
<sequence length="272" mass="30723">MEHEGFIYDNLGTKKGITCARRGGNFCTGTVKKLIDGTIVPIKLHNGHQIQNPNETLVKAFREILKRRASTENLVLKHIYDEEARRNPEASGLYPYSTAECIMRLARKKSLPSLPSSLAELASLFDEGHLRRYSCCDEIMFKGCVHDVDGQATMIFACTTLLQLILSSNIEEIHVDATFKMVPSNMGNQLLTIHSMIDNYSIPIVYCLMESKTRNSYNCVFNFLKTHLLPNFNPSIIITDYESALRDTLISIFPTARTTGCWFHHNQVSSLV</sequence>
<gene>
    <name evidence="2" type="ORF">FWK35_00035217</name>
</gene>
<evidence type="ECO:0000313" key="3">
    <source>
        <dbReference type="Proteomes" id="UP000478052"/>
    </source>
</evidence>
<comment type="caution">
    <text evidence="2">The sequence shown here is derived from an EMBL/GenBank/DDBJ whole genome shotgun (WGS) entry which is preliminary data.</text>
</comment>
<keyword evidence="3" id="KW-1185">Reference proteome</keyword>
<accession>A0A6G0VNH2</accession>
<reference evidence="2 3" key="1">
    <citation type="submission" date="2019-08" db="EMBL/GenBank/DDBJ databases">
        <title>Whole genome of Aphis craccivora.</title>
        <authorList>
            <person name="Voronova N.V."/>
            <person name="Shulinski R.S."/>
            <person name="Bandarenka Y.V."/>
            <person name="Zhorov D.G."/>
            <person name="Warner D."/>
        </authorList>
    </citation>
    <scope>NUCLEOTIDE SEQUENCE [LARGE SCALE GENOMIC DNA]</scope>
    <source>
        <strain evidence="2">180601</strain>
        <tissue evidence="2">Whole Body</tissue>
    </source>
</reference>
<dbReference type="EMBL" id="VUJU01014412">
    <property type="protein sequence ID" value="KAF0702153.1"/>
    <property type="molecule type" value="Genomic_DNA"/>
</dbReference>
<dbReference type="InterPro" id="IPR018289">
    <property type="entry name" value="MULE_transposase_dom"/>
</dbReference>
<dbReference type="OrthoDB" id="6624936at2759"/>
<name>A0A6G0VNH2_APHCR</name>
<proteinExistence type="predicted"/>
<dbReference type="Proteomes" id="UP000478052">
    <property type="component" value="Unassembled WGS sequence"/>
</dbReference>